<dbReference type="InterPro" id="IPR054327">
    <property type="entry name" value="His-kinase-like_sensor"/>
</dbReference>
<evidence type="ECO:0000256" key="5">
    <source>
        <dbReference type="ARBA" id="ARBA00022741"/>
    </source>
</evidence>
<dbReference type="NCBIfam" id="TIGR00229">
    <property type="entry name" value="sensory_box"/>
    <property type="match status" value="1"/>
</dbReference>
<dbReference type="Pfam" id="PF22588">
    <property type="entry name" value="dCache_1_like"/>
    <property type="match status" value="1"/>
</dbReference>
<keyword evidence="6" id="KW-0418">Kinase</keyword>
<dbReference type="Pfam" id="PF13426">
    <property type="entry name" value="PAS_9"/>
    <property type="match status" value="1"/>
</dbReference>
<evidence type="ECO:0000256" key="7">
    <source>
        <dbReference type="ARBA" id="ARBA00022840"/>
    </source>
</evidence>
<dbReference type="CDD" id="cd12914">
    <property type="entry name" value="PDC1_DGC_like"/>
    <property type="match status" value="1"/>
</dbReference>
<keyword evidence="8" id="KW-1133">Transmembrane helix</keyword>
<evidence type="ECO:0000256" key="4">
    <source>
        <dbReference type="ARBA" id="ARBA00022679"/>
    </source>
</evidence>
<dbReference type="PANTHER" id="PTHR41523">
    <property type="entry name" value="TWO-COMPONENT SYSTEM SENSOR PROTEIN"/>
    <property type="match status" value="1"/>
</dbReference>
<evidence type="ECO:0000256" key="3">
    <source>
        <dbReference type="ARBA" id="ARBA00022553"/>
    </source>
</evidence>
<dbReference type="SUPFAM" id="SSF55785">
    <property type="entry name" value="PYP-like sensor domain (PAS domain)"/>
    <property type="match status" value="1"/>
</dbReference>
<dbReference type="InterPro" id="IPR035965">
    <property type="entry name" value="PAS-like_dom_sf"/>
</dbReference>
<dbReference type="InterPro" id="IPR000014">
    <property type="entry name" value="PAS"/>
</dbReference>
<dbReference type="PANTHER" id="PTHR41523:SF8">
    <property type="entry name" value="ETHYLENE RESPONSE SENSOR PROTEIN"/>
    <property type="match status" value="1"/>
</dbReference>
<dbReference type="Pfam" id="PF07536">
    <property type="entry name" value="HWE_HK"/>
    <property type="match status" value="1"/>
</dbReference>
<dbReference type="SUPFAM" id="SSF55874">
    <property type="entry name" value="ATPase domain of HSP90 chaperone/DNA topoisomerase II/histidine kinase"/>
    <property type="match status" value="1"/>
</dbReference>
<keyword evidence="8" id="KW-0812">Transmembrane</keyword>
<evidence type="ECO:0000313" key="10">
    <source>
        <dbReference type="EMBL" id="MBL6454861.1"/>
    </source>
</evidence>
<dbReference type="CDD" id="cd12915">
    <property type="entry name" value="PDC2_DGC_like"/>
    <property type="match status" value="1"/>
</dbReference>
<dbReference type="Gene3D" id="3.30.450.20">
    <property type="entry name" value="PAS domain"/>
    <property type="match status" value="3"/>
</dbReference>
<protein>
    <recommendedName>
        <fullName evidence="2">histidine kinase</fullName>
        <ecNumber evidence="2">2.7.13.3</ecNumber>
    </recommendedName>
</protein>
<keyword evidence="3" id="KW-0597">Phosphoprotein</keyword>
<keyword evidence="5" id="KW-0547">Nucleotide-binding</keyword>
<gene>
    <name evidence="10" type="ORF">JMJ55_05970</name>
</gene>
<evidence type="ECO:0000256" key="8">
    <source>
        <dbReference type="SAM" id="Phobius"/>
    </source>
</evidence>
<feature type="domain" description="Signal transduction histidine kinase HWE region" evidence="9">
    <location>
        <begin position="438"/>
        <end position="522"/>
    </location>
</feature>
<comment type="caution">
    <text evidence="10">The sequence shown here is derived from an EMBL/GenBank/DDBJ whole genome shotgun (WGS) entry which is preliminary data.</text>
</comment>
<dbReference type="SMART" id="SM00911">
    <property type="entry name" value="HWE_HK"/>
    <property type="match status" value="1"/>
</dbReference>
<dbReference type="EC" id="2.7.13.3" evidence="2"/>
<evidence type="ECO:0000256" key="1">
    <source>
        <dbReference type="ARBA" id="ARBA00000085"/>
    </source>
</evidence>
<sequence>MPAGLFGAAAWWNREEVLRDGADAVERTTAVMHEHVAKVFDIAALILGRVEDRIQGLDPAAVAAPQMNDFLRRMKDSFDPIVSIWVSGPDGHVLAGSQAWDRSVTIADREFFRAHADGRASGTHVSAAFSGRATAITSFAISRRRSGPDGAFAGVIHVSFSPDYFARFFAGAAPLIRHTATLFRADGAVLARDPVPATPLGPLSDRSPVLARIATRPEGGTGTDRSSIDGTVRVYAYRQVAPWPVYVAFGSDRHGLLARWRDNLIAYGIMAGVAALTLLAVAWLALRQAHAAEAAGAALRREAAARAAAEARFRGVFESRAIGISLFDAETARTLLMNDRLLEMTGRSRAGLEAGAWDWPDITLPEQMPRDEAAIAQARARGWFDPFEKDFLRPDGSRLPVRLSSAPMPGEPGHVVIMVQDISEQRAAELRRDLLMREVDHRAKNALATARAALRLTRAPSLEDFVREVDGRIGALAGALQLLSTTSWAGADLAGLLRGELAPFLGTTRRPGEPVADLSGPPVTLAATAVQPLAMAVHELATNATKYGALSAPGGRLALRWRLEAGELRLLWEEQGGPPVTAQPGTAGFGTRVLRATVKQQLGGRLEMTWDPAGLRCEIALPAGRSVVGEGG</sequence>
<evidence type="ECO:0000256" key="6">
    <source>
        <dbReference type="ARBA" id="ARBA00022777"/>
    </source>
</evidence>
<dbReference type="Proteomes" id="UP000606490">
    <property type="component" value="Unassembled WGS sequence"/>
</dbReference>
<accession>A0ABS1UZI0</accession>
<dbReference type="Gene3D" id="3.30.565.10">
    <property type="entry name" value="Histidine kinase-like ATPase, C-terminal domain"/>
    <property type="match status" value="1"/>
</dbReference>
<evidence type="ECO:0000256" key="2">
    <source>
        <dbReference type="ARBA" id="ARBA00012438"/>
    </source>
</evidence>
<organism evidence="10 11">
    <name type="scientific">Belnapia mucosa</name>
    <dbReference type="NCBI Taxonomy" id="2804532"/>
    <lineage>
        <taxon>Bacteria</taxon>
        <taxon>Pseudomonadati</taxon>
        <taxon>Pseudomonadota</taxon>
        <taxon>Alphaproteobacteria</taxon>
        <taxon>Acetobacterales</taxon>
        <taxon>Roseomonadaceae</taxon>
        <taxon>Belnapia</taxon>
    </lineage>
</organism>
<keyword evidence="4" id="KW-0808">Transferase</keyword>
<dbReference type="InterPro" id="IPR036890">
    <property type="entry name" value="HATPase_C_sf"/>
</dbReference>
<reference evidence="10 11" key="1">
    <citation type="submission" date="2021-01" db="EMBL/GenBank/DDBJ databases">
        <title>Belnapia mucosa sp. nov. and Belnapia arida sp. nov., isolated from the Tabernas Desert (Almeria, Spain).</title>
        <authorList>
            <person name="Molina-Menor E."/>
            <person name="Vidal-Verdu A."/>
            <person name="Calonge A."/>
            <person name="Satari L."/>
            <person name="Pereto Magraner J."/>
            <person name="Porcar Miralles M."/>
        </authorList>
    </citation>
    <scope>NUCLEOTIDE SEQUENCE [LARGE SCALE GENOMIC DNA]</scope>
    <source>
        <strain evidence="10 11">T6</strain>
    </source>
</reference>
<dbReference type="SMART" id="SM00086">
    <property type="entry name" value="PAC"/>
    <property type="match status" value="1"/>
</dbReference>
<dbReference type="InterPro" id="IPR011102">
    <property type="entry name" value="Sig_transdc_His_kinase_HWE"/>
</dbReference>
<name>A0ABS1UZI0_9PROT</name>
<keyword evidence="7" id="KW-0067">ATP-binding</keyword>
<feature type="transmembrane region" description="Helical" evidence="8">
    <location>
        <begin position="264"/>
        <end position="286"/>
    </location>
</feature>
<evidence type="ECO:0000313" key="11">
    <source>
        <dbReference type="Proteomes" id="UP000606490"/>
    </source>
</evidence>
<dbReference type="InterPro" id="IPR001610">
    <property type="entry name" value="PAC"/>
</dbReference>
<keyword evidence="8" id="KW-0472">Membrane</keyword>
<proteinExistence type="predicted"/>
<evidence type="ECO:0000259" key="9">
    <source>
        <dbReference type="SMART" id="SM00911"/>
    </source>
</evidence>
<dbReference type="EMBL" id="JAEUXJ010000002">
    <property type="protein sequence ID" value="MBL6454861.1"/>
    <property type="molecule type" value="Genomic_DNA"/>
</dbReference>
<keyword evidence="11" id="KW-1185">Reference proteome</keyword>
<comment type="catalytic activity">
    <reaction evidence="1">
        <text>ATP + protein L-histidine = ADP + protein N-phospho-L-histidine.</text>
        <dbReference type="EC" id="2.7.13.3"/>
    </reaction>
</comment>